<dbReference type="SUPFAM" id="SSF53474">
    <property type="entry name" value="alpha/beta-Hydrolases"/>
    <property type="match status" value="1"/>
</dbReference>
<dbReference type="EC" id="3.1.1.47" evidence="1"/>
<dbReference type="GO" id="GO:0003847">
    <property type="term" value="F:1-alkyl-2-acetylglycerophosphocholine esterase activity"/>
    <property type="evidence" value="ECO:0007669"/>
    <property type="project" value="UniProtKB-EC"/>
</dbReference>
<keyword evidence="4" id="KW-0443">Lipid metabolism</keyword>
<evidence type="ECO:0000256" key="4">
    <source>
        <dbReference type="ARBA" id="ARBA00023098"/>
    </source>
</evidence>
<name>A0A1E7EQR7_9STRA</name>
<proteinExistence type="predicted"/>
<reference evidence="5 6" key="1">
    <citation type="submission" date="2016-09" db="EMBL/GenBank/DDBJ databases">
        <title>Extensive genetic diversity and differential bi-allelic expression allows diatom success in the polar Southern Ocean.</title>
        <authorList>
            <consortium name="DOE Joint Genome Institute"/>
            <person name="Mock T."/>
            <person name="Otillar R.P."/>
            <person name="Strauss J."/>
            <person name="Dupont C."/>
            <person name="Frickenhaus S."/>
            <person name="Maumus F."/>
            <person name="Mcmullan M."/>
            <person name="Sanges R."/>
            <person name="Schmutz J."/>
            <person name="Toseland A."/>
            <person name="Valas R."/>
            <person name="Veluchamy A."/>
            <person name="Ward B.J."/>
            <person name="Allen A."/>
            <person name="Barry K."/>
            <person name="Falciatore A."/>
            <person name="Ferrante M."/>
            <person name="Fortunato A.E."/>
            <person name="Gloeckner G."/>
            <person name="Gruber A."/>
            <person name="Hipkin R."/>
            <person name="Janech M."/>
            <person name="Kroth P."/>
            <person name="Leese F."/>
            <person name="Lindquist E."/>
            <person name="Lyon B.R."/>
            <person name="Martin J."/>
            <person name="Mayer C."/>
            <person name="Parker M."/>
            <person name="Quesneville H."/>
            <person name="Raymond J."/>
            <person name="Uhlig C."/>
            <person name="Valentin K.U."/>
            <person name="Worden A.Z."/>
            <person name="Armbrust E.V."/>
            <person name="Bowler C."/>
            <person name="Green B."/>
            <person name="Moulton V."/>
            <person name="Van Oosterhout C."/>
            <person name="Grigoriev I."/>
        </authorList>
    </citation>
    <scope>NUCLEOTIDE SEQUENCE [LARGE SCALE GENOMIC DNA]</scope>
    <source>
        <strain evidence="5 6">CCMP1102</strain>
    </source>
</reference>
<dbReference type="GO" id="GO:0016042">
    <property type="term" value="P:lipid catabolic process"/>
    <property type="evidence" value="ECO:0007669"/>
    <property type="project" value="UniProtKB-KW"/>
</dbReference>
<evidence type="ECO:0000313" key="6">
    <source>
        <dbReference type="Proteomes" id="UP000095751"/>
    </source>
</evidence>
<dbReference type="AlphaFoldDB" id="A0A1E7EQR7"/>
<keyword evidence="2" id="KW-0378">Hydrolase</keyword>
<accession>A0A1E7EQR7</accession>
<keyword evidence="6" id="KW-1185">Reference proteome</keyword>
<dbReference type="OrthoDB" id="1737444at2759"/>
<evidence type="ECO:0000256" key="3">
    <source>
        <dbReference type="ARBA" id="ARBA00022963"/>
    </source>
</evidence>
<protein>
    <recommendedName>
        <fullName evidence="1">1-alkyl-2-acetylglycerophosphocholine esterase</fullName>
        <ecNumber evidence="1">3.1.1.47</ecNumber>
    </recommendedName>
</protein>
<dbReference type="Gene3D" id="3.40.50.1820">
    <property type="entry name" value="alpha/beta hydrolase"/>
    <property type="match status" value="1"/>
</dbReference>
<evidence type="ECO:0000313" key="5">
    <source>
        <dbReference type="EMBL" id="OEU08350.1"/>
    </source>
</evidence>
<organism evidence="5 6">
    <name type="scientific">Fragilariopsis cylindrus CCMP1102</name>
    <dbReference type="NCBI Taxonomy" id="635003"/>
    <lineage>
        <taxon>Eukaryota</taxon>
        <taxon>Sar</taxon>
        <taxon>Stramenopiles</taxon>
        <taxon>Ochrophyta</taxon>
        <taxon>Bacillariophyta</taxon>
        <taxon>Bacillariophyceae</taxon>
        <taxon>Bacillariophycidae</taxon>
        <taxon>Bacillariales</taxon>
        <taxon>Bacillariaceae</taxon>
        <taxon>Fragilariopsis</taxon>
    </lineage>
</organism>
<dbReference type="Proteomes" id="UP000095751">
    <property type="component" value="Unassembled WGS sequence"/>
</dbReference>
<gene>
    <name evidence="5" type="ORF">FRACYDRAFT_250144</name>
</gene>
<evidence type="ECO:0000256" key="1">
    <source>
        <dbReference type="ARBA" id="ARBA00013201"/>
    </source>
</evidence>
<dbReference type="Pfam" id="PF03403">
    <property type="entry name" value="PAF-AH_p_II"/>
    <property type="match status" value="2"/>
</dbReference>
<sequence length="391" mass="43035">MISETKGAEAQETVIGRDSVDYLLQDGTRLQLELWFPAIAPLSAVKQHKDYSFSVSLKKILVDISGMPSMTISTKETSNGLRDVVAKPGSFPVVIFSHGFTSFSRQNSRQLEALALAGYIVIAPSHPGDSLTTEYSDGTIVEIDRSQDALKLTSSKANTSKLKDEIAKIAVESNQLRKKSTEQYLLDLPQFVDGTIYRHYVTSAQRRRGHLVQLVSQLIAKDPQAQDTALADADLTRIALYGHSLGGVVSVLATEELNREESRVKAVVNLDAVQFVLPDENSINLSTPTCFIMGGSTKMGKTKISNLYLNSPWAKANKDVCEINVTKAAHNNFTDLTYVTPLKWFGQLGPIKNKAFGDWINGFLIAYFDSKLLGKHYSYPIWPSAELVGTI</sequence>
<dbReference type="PANTHER" id="PTHR10272">
    <property type="entry name" value="PLATELET-ACTIVATING FACTOR ACETYLHYDROLASE"/>
    <property type="match status" value="1"/>
</dbReference>
<dbReference type="PANTHER" id="PTHR10272:SF0">
    <property type="entry name" value="PLATELET-ACTIVATING FACTOR ACETYLHYDROLASE"/>
    <property type="match status" value="1"/>
</dbReference>
<evidence type="ECO:0000256" key="2">
    <source>
        <dbReference type="ARBA" id="ARBA00022801"/>
    </source>
</evidence>
<keyword evidence="3" id="KW-0442">Lipid degradation</keyword>
<dbReference type="EMBL" id="KV784381">
    <property type="protein sequence ID" value="OEU08350.1"/>
    <property type="molecule type" value="Genomic_DNA"/>
</dbReference>
<dbReference type="InParanoid" id="A0A1E7EQR7"/>
<dbReference type="InterPro" id="IPR029058">
    <property type="entry name" value="AB_hydrolase_fold"/>
</dbReference>
<dbReference type="KEGG" id="fcy:FRACYDRAFT_250144"/>